<dbReference type="InterPro" id="IPR028989">
    <property type="entry name" value="RimP_N"/>
</dbReference>
<dbReference type="SUPFAM" id="SSF75420">
    <property type="entry name" value="YhbC-like, N-terminal domain"/>
    <property type="match status" value="1"/>
</dbReference>
<dbReference type="RefSeq" id="WP_301029184.1">
    <property type="nucleotide sequence ID" value="NZ_JBFRYA010000017.1"/>
</dbReference>
<dbReference type="EMBL" id="JBFRYA010000017">
    <property type="protein sequence ID" value="MEX1670492.1"/>
    <property type="molecule type" value="Genomic_DNA"/>
</dbReference>
<proteinExistence type="inferred from homology"/>
<dbReference type="NCBIfam" id="NF000927">
    <property type="entry name" value="PRK00092.1-1"/>
    <property type="match status" value="1"/>
</dbReference>
<comment type="similarity">
    <text evidence="3">Belongs to the RimP family.</text>
</comment>
<feature type="domain" description="Ribosome maturation factor RimP C-terminal" evidence="5">
    <location>
        <begin position="86"/>
        <end position="151"/>
    </location>
</feature>
<comment type="caution">
    <text evidence="6">The sequence shown here is derived from an EMBL/GenBank/DDBJ whole genome shotgun (WGS) entry which is preliminary data.</text>
</comment>
<comment type="subcellular location">
    <subcellularLocation>
        <location evidence="3">Cytoplasm</location>
    </subcellularLocation>
</comment>
<keyword evidence="1 3" id="KW-0963">Cytoplasm</keyword>
<dbReference type="InterPro" id="IPR028998">
    <property type="entry name" value="RimP_C"/>
</dbReference>
<dbReference type="SUPFAM" id="SSF74942">
    <property type="entry name" value="YhbC-like, C-terminal domain"/>
    <property type="match status" value="1"/>
</dbReference>
<dbReference type="Pfam" id="PF02576">
    <property type="entry name" value="RimP_N"/>
    <property type="match status" value="1"/>
</dbReference>
<evidence type="ECO:0000256" key="2">
    <source>
        <dbReference type="ARBA" id="ARBA00022517"/>
    </source>
</evidence>
<dbReference type="PANTHER" id="PTHR33867:SF1">
    <property type="entry name" value="RIBOSOME MATURATION FACTOR RIMP"/>
    <property type="match status" value="1"/>
</dbReference>
<evidence type="ECO:0000259" key="5">
    <source>
        <dbReference type="Pfam" id="PF17384"/>
    </source>
</evidence>
<reference evidence="6 7" key="1">
    <citation type="journal article" date="2011" name="Int. J. Syst. Evol. Microbiol.">
        <title>Zhongshania antarctica gen. nov., sp. nov. and Zhongshania guokunii sp. nov., gammaproteobacteria respectively isolated from coastal attached (fast) ice and surface seawater of the Antarctic.</title>
        <authorList>
            <person name="Li H.J."/>
            <person name="Zhang X.Y."/>
            <person name="Chen C.X."/>
            <person name="Zhang Y.J."/>
            <person name="Gao Z.M."/>
            <person name="Yu Y."/>
            <person name="Chen X.L."/>
            <person name="Chen B."/>
            <person name="Zhang Y.Z."/>
        </authorList>
    </citation>
    <scope>NUCLEOTIDE SEQUENCE [LARGE SCALE GENOMIC DNA]</scope>
    <source>
        <strain evidence="6 7">ZS6-22T</strain>
    </source>
</reference>
<protein>
    <recommendedName>
        <fullName evidence="3">Ribosome maturation factor RimP</fullName>
    </recommendedName>
</protein>
<name>A0ABV3U949_9GAMM</name>
<evidence type="ECO:0000256" key="3">
    <source>
        <dbReference type="HAMAP-Rule" id="MF_01077"/>
    </source>
</evidence>
<evidence type="ECO:0000313" key="6">
    <source>
        <dbReference type="EMBL" id="MEX1670492.1"/>
    </source>
</evidence>
<dbReference type="Gene3D" id="2.30.30.180">
    <property type="entry name" value="Ribosome maturation factor RimP, C-terminal domain"/>
    <property type="match status" value="1"/>
</dbReference>
<evidence type="ECO:0000313" key="7">
    <source>
        <dbReference type="Proteomes" id="UP001557485"/>
    </source>
</evidence>
<keyword evidence="7" id="KW-1185">Reference proteome</keyword>
<dbReference type="Pfam" id="PF17384">
    <property type="entry name" value="DUF150_C"/>
    <property type="match status" value="1"/>
</dbReference>
<dbReference type="CDD" id="cd01734">
    <property type="entry name" value="YlxS_C"/>
    <property type="match status" value="1"/>
</dbReference>
<feature type="domain" description="Ribosome maturation factor RimP N-terminal" evidence="4">
    <location>
        <begin position="11"/>
        <end position="83"/>
    </location>
</feature>
<comment type="function">
    <text evidence="3">Required for maturation of 30S ribosomal subunits.</text>
</comment>
<keyword evidence="2 3" id="KW-0690">Ribosome biogenesis</keyword>
<sequence length="151" mass="17147">MSGKTVKIEELIRPGVEALGYELWGVDYQSHGRHTMLRVYIDSEKGIGVDDCAKVSHQISGVLDVEDPIAGEYNLEVSSPGMDRPLYTPEQYIQYVGNDINVRLRVAFEGRRKFLGRLMGIEDGDVVLMMEEHEYLLPFDQIDKANVVPRF</sequence>
<organism evidence="6 7">
    <name type="scientific">Zhongshania guokunii</name>
    <dbReference type="NCBI Taxonomy" id="641783"/>
    <lineage>
        <taxon>Bacteria</taxon>
        <taxon>Pseudomonadati</taxon>
        <taxon>Pseudomonadota</taxon>
        <taxon>Gammaproteobacteria</taxon>
        <taxon>Cellvibrionales</taxon>
        <taxon>Spongiibacteraceae</taxon>
        <taxon>Zhongshania</taxon>
    </lineage>
</organism>
<dbReference type="PANTHER" id="PTHR33867">
    <property type="entry name" value="RIBOSOME MATURATION FACTOR RIMP"/>
    <property type="match status" value="1"/>
</dbReference>
<dbReference type="InterPro" id="IPR003728">
    <property type="entry name" value="Ribosome_maturation_RimP"/>
</dbReference>
<evidence type="ECO:0000256" key="1">
    <source>
        <dbReference type="ARBA" id="ARBA00022490"/>
    </source>
</evidence>
<evidence type="ECO:0000259" key="4">
    <source>
        <dbReference type="Pfam" id="PF02576"/>
    </source>
</evidence>
<dbReference type="Proteomes" id="UP001557485">
    <property type="component" value="Unassembled WGS sequence"/>
</dbReference>
<dbReference type="HAMAP" id="MF_01077">
    <property type="entry name" value="RimP"/>
    <property type="match status" value="1"/>
</dbReference>
<dbReference type="InterPro" id="IPR035956">
    <property type="entry name" value="RimP_N_sf"/>
</dbReference>
<accession>A0ABV3U949</accession>
<dbReference type="Gene3D" id="3.30.300.70">
    <property type="entry name" value="RimP-like superfamily, N-terminal"/>
    <property type="match status" value="1"/>
</dbReference>
<dbReference type="InterPro" id="IPR036847">
    <property type="entry name" value="RimP_C_sf"/>
</dbReference>
<gene>
    <name evidence="3 6" type="primary">rimP</name>
    <name evidence="6" type="ORF">AB4876_16350</name>
</gene>